<dbReference type="Proteomes" id="UP000283530">
    <property type="component" value="Unassembled WGS sequence"/>
</dbReference>
<dbReference type="Gene3D" id="3.30.1440.10">
    <property type="match status" value="1"/>
</dbReference>
<dbReference type="AlphaFoldDB" id="A0A443PAM9"/>
<keyword evidence="3" id="KW-0687">Ribonucleoprotein</keyword>
<dbReference type="OrthoDB" id="539541at2759"/>
<evidence type="ECO:0000313" key="5">
    <source>
        <dbReference type="EMBL" id="RWR87834.1"/>
    </source>
</evidence>
<gene>
    <name evidence="5" type="ORF">CKAN_01679300</name>
</gene>
<proteinExistence type="inferred from homology"/>
<dbReference type="InterPro" id="IPR002132">
    <property type="entry name" value="Ribosomal_uL5"/>
</dbReference>
<dbReference type="InterPro" id="IPR020929">
    <property type="entry name" value="Ribosomal_uL5_CS"/>
</dbReference>
<evidence type="ECO:0000256" key="2">
    <source>
        <dbReference type="ARBA" id="ARBA00022980"/>
    </source>
</evidence>
<dbReference type="GO" id="GO:0005840">
    <property type="term" value="C:ribosome"/>
    <property type="evidence" value="ECO:0007669"/>
    <property type="project" value="UniProtKB-KW"/>
</dbReference>
<comment type="similarity">
    <text evidence="1">Belongs to the universal ribosomal protein uL5 family.</text>
</comment>
<dbReference type="InterPro" id="IPR031310">
    <property type="entry name" value="Ribosomal_uL5_N"/>
</dbReference>
<accession>A0A443PAM9</accession>
<dbReference type="SUPFAM" id="SSF55282">
    <property type="entry name" value="RL5-like"/>
    <property type="match status" value="1"/>
</dbReference>
<dbReference type="PANTHER" id="PTHR11994">
    <property type="entry name" value="60S RIBOSOMAL PROTEIN L11-RELATED"/>
    <property type="match status" value="1"/>
</dbReference>
<organism evidence="5 6">
    <name type="scientific">Cinnamomum micranthum f. kanehirae</name>
    <dbReference type="NCBI Taxonomy" id="337451"/>
    <lineage>
        <taxon>Eukaryota</taxon>
        <taxon>Viridiplantae</taxon>
        <taxon>Streptophyta</taxon>
        <taxon>Embryophyta</taxon>
        <taxon>Tracheophyta</taxon>
        <taxon>Spermatophyta</taxon>
        <taxon>Magnoliopsida</taxon>
        <taxon>Magnoliidae</taxon>
        <taxon>Laurales</taxon>
        <taxon>Lauraceae</taxon>
        <taxon>Cinnamomum</taxon>
    </lineage>
</organism>
<evidence type="ECO:0000256" key="1">
    <source>
        <dbReference type="ARBA" id="ARBA00008553"/>
    </source>
</evidence>
<name>A0A443PAM9_9MAGN</name>
<sequence>MASVTFLPSTSSSFSSLSFRSRLSAPIPIRIADHRTPKNVTGLQVKASTGPVLVEKSESEKVNRMKSVYVEKIIPLLMEEFSYTNIHQVPQVKKIVLNCGMGDASQNSKGLEAAIKNMSLISGQRPVKTKARQAIASFKLREGQTVGIMVTLRGKVRFSLLV</sequence>
<comment type="caution">
    <text evidence="5">The sequence shown here is derived from an EMBL/GenBank/DDBJ whole genome shotgun (WGS) entry which is preliminary data.</text>
</comment>
<dbReference type="STRING" id="337451.A0A443PAM9"/>
<dbReference type="GO" id="GO:0006412">
    <property type="term" value="P:translation"/>
    <property type="evidence" value="ECO:0007669"/>
    <property type="project" value="InterPro"/>
</dbReference>
<keyword evidence="2 5" id="KW-0689">Ribosomal protein</keyword>
<dbReference type="Pfam" id="PF00281">
    <property type="entry name" value="Ribosomal_L5"/>
    <property type="match status" value="1"/>
</dbReference>
<evidence type="ECO:0000259" key="4">
    <source>
        <dbReference type="Pfam" id="PF00281"/>
    </source>
</evidence>
<dbReference type="GO" id="GO:1990904">
    <property type="term" value="C:ribonucleoprotein complex"/>
    <property type="evidence" value="ECO:0007669"/>
    <property type="project" value="UniProtKB-KW"/>
</dbReference>
<feature type="domain" description="Large ribosomal subunit protein uL5 N-terminal" evidence="4">
    <location>
        <begin position="85"/>
        <end position="141"/>
    </location>
</feature>
<evidence type="ECO:0000313" key="6">
    <source>
        <dbReference type="Proteomes" id="UP000283530"/>
    </source>
</evidence>
<evidence type="ECO:0000256" key="3">
    <source>
        <dbReference type="ARBA" id="ARBA00023274"/>
    </source>
</evidence>
<protein>
    <submittedName>
        <fullName evidence="5">Ribosomal protein L5</fullName>
    </submittedName>
</protein>
<dbReference type="EMBL" id="QPKB01000006">
    <property type="protein sequence ID" value="RWR87834.1"/>
    <property type="molecule type" value="Genomic_DNA"/>
</dbReference>
<dbReference type="InterPro" id="IPR022803">
    <property type="entry name" value="Ribosomal_uL5_dom_sf"/>
</dbReference>
<reference evidence="5 6" key="1">
    <citation type="journal article" date="2019" name="Nat. Plants">
        <title>Stout camphor tree genome fills gaps in understanding of flowering plant genome evolution.</title>
        <authorList>
            <person name="Chaw S.M."/>
            <person name="Liu Y.C."/>
            <person name="Wu Y.W."/>
            <person name="Wang H.Y."/>
            <person name="Lin C.I."/>
            <person name="Wu C.S."/>
            <person name="Ke H.M."/>
            <person name="Chang L.Y."/>
            <person name="Hsu C.Y."/>
            <person name="Yang H.T."/>
            <person name="Sudianto E."/>
            <person name="Hsu M.H."/>
            <person name="Wu K.P."/>
            <person name="Wang L.N."/>
            <person name="Leebens-Mack J.H."/>
            <person name="Tsai I.J."/>
        </authorList>
    </citation>
    <scope>NUCLEOTIDE SEQUENCE [LARGE SCALE GENOMIC DNA]</scope>
    <source>
        <strain evidence="6">cv. Chaw 1501</strain>
        <tissue evidence="5">Young leaves</tissue>
    </source>
</reference>
<keyword evidence="6" id="KW-1185">Reference proteome</keyword>
<dbReference type="PROSITE" id="PS00358">
    <property type="entry name" value="RIBOSOMAL_L5"/>
    <property type="match status" value="1"/>
</dbReference>
<dbReference type="GO" id="GO:0003735">
    <property type="term" value="F:structural constituent of ribosome"/>
    <property type="evidence" value="ECO:0007669"/>
    <property type="project" value="InterPro"/>
</dbReference>